<gene>
    <name evidence="2" type="ORF">MSAN_00311900</name>
</gene>
<dbReference type="Pfam" id="PF25534">
    <property type="entry name" value="DUF7918"/>
    <property type="match status" value="1"/>
</dbReference>
<accession>A0A8H6ZBD7</accession>
<dbReference type="EMBL" id="JACAZH010000002">
    <property type="protein sequence ID" value="KAF7374287.1"/>
    <property type="molecule type" value="Genomic_DNA"/>
</dbReference>
<dbReference type="PANTHER" id="PTHR36223:SF1">
    <property type="entry name" value="TRANSCRIPTION ELONGATION FACTOR EAF N-TERMINAL DOMAIN-CONTAINING PROTEIN"/>
    <property type="match status" value="1"/>
</dbReference>
<dbReference type="InterPro" id="IPR057678">
    <property type="entry name" value="DUF7918"/>
</dbReference>
<reference evidence="2" key="1">
    <citation type="submission" date="2020-05" db="EMBL/GenBank/DDBJ databases">
        <title>Mycena genomes resolve the evolution of fungal bioluminescence.</title>
        <authorList>
            <person name="Tsai I.J."/>
        </authorList>
    </citation>
    <scope>NUCLEOTIDE SEQUENCE</scope>
    <source>
        <strain evidence="2">160909Yilan</strain>
    </source>
</reference>
<sequence length="278" mass="30812">MRLGHLHVWVSVDGAELSEFAIEYSADGKEVSCWIPSECGKKFSVNWQHTNSSPQHTLNARVSVDGIRCGSESMKCRDRTRPRVVSGSRSSVATSASARRPLLFARQALTDDDSLLNASIPPEFGTVKVVVRNVKAVDSGRPVWRGHDRSFETPVLHERSKKAIGHSVQFGAEFPAVNRKAKHTVLQELATFIFKYRPIELLRAQGIAPPEVRPTPAASSAEVLDLTLDDDDDKAEIQKVEARLRVLKKKDVKVKSESSSIKLEKDFVFTPGEVIDLT</sequence>
<evidence type="ECO:0000259" key="1">
    <source>
        <dbReference type="Pfam" id="PF25534"/>
    </source>
</evidence>
<dbReference type="PANTHER" id="PTHR36223">
    <property type="entry name" value="BETA-LACTAMASE-TYPE TRANSPEPTIDASE FOLD DOMAIN CONTAINING PROTEIN"/>
    <property type="match status" value="1"/>
</dbReference>
<organism evidence="2 3">
    <name type="scientific">Mycena sanguinolenta</name>
    <dbReference type="NCBI Taxonomy" id="230812"/>
    <lineage>
        <taxon>Eukaryota</taxon>
        <taxon>Fungi</taxon>
        <taxon>Dikarya</taxon>
        <taxon>Basidiomycota</taxon>
        <taxon>Agaricomycotina</taxon>
        <taxon>Agaricomycetes</taxon>
        <taxon>Agaricomycetidae</taxon>
        <taxon>Agaricales</taxon>
        <taxon>Marasmiineae</taxon>
        <taxon>Mycenaceae</taxon>
        <taxon>Mycena</taxon>
    </lineage>
</organism>
<dbReference type="AlphaFoldDB" id="A0A8H6ZBD7"/>
<evidence type="ECO:0000313" key="3">
    <source>
        <dbReference type="Proteomes" id="UP000623467"/>
    </source>
</evidence>
<dbReference type="OrthoDB" id="3364132at2759"/>
<feature type="domain" description="DUF7918" evidence="1">
    <location>
        <begin position="6"/>
        <end position="209"/>
    </location>
</feature>
<dbReference type="Proteomes" id="UP000623467">
    <property type="component" value="Unassembled WGS sequence"/>
</dbReference>
<proteinExistence type="predicted"/>
<protein>
    <recommendedName>
        <fullName evidence="1">DUF7918 domain-containing protein</fullName>
    </recommendedName>
</protein>
<comment type="caution">
    <text evidence="2">The sequence shown here is derived from an EMBL/GenBank/DDBJ whole genome shotgun (WGS) entry which is preliminary data.</text>
</comment>
<evidence type="ECO:0000313" key="2">
    <source>
        <dbReference type="EMBL" id="KAF7374287.1"/>
    </source>
</evidence>
<name>A0A8H6ZBD7_9AGAR</name>
<keyword evidence="3" id="KW-1185">Reference proteome</keyword>